<feature type="compositionally biased region" description="Basic and acidic residues" evidence="1">
    <location>
        <begin position="134"/>
        <end position="149"/>
    </location>
</feature>
<feature type="region of interest" description="Disordered" evidence="1">
    <location>
        <begin position="187"/>
        <end position="210"/>
    </location>
</feature>
<name>A0A8S2ZDD2_9BILA</name>
<sequence length="210" mass="24126">EFSFDEQKFADIQPTVYFEQQPIFDDTTLDEPESDAAIPYYELKDKMISLKEQHPVESKDDKSTDNIVAWTQQPTQYVPEHTVPTVTLETFSTNIEANQPNSKRSTTDNYMDYYMARRYNLEPKTLEDTPIVDSTEKQSKGLPSDRDAENAHKLNLLNTEYKQVFGTMSDEVKDEHETIIDKLRQKASDTAQKVIDSIPSLTSTKQPSTD</sequence>
<feature type="non-terminal residue" evidence="2">
    <location>
        <position position="1"/>
    </location>
</feature>
<feature type="non-terminal residue" evidence="2">
    <location>
        <position position="210"/>
    </location>
</feature>
<gene>
    <name evidence="2" type="ORF">SRO942_LOCUS49543</name>
</gene>
<comment type="caution">
    <text evidence="2">The sequence shown here is derived from an EMBL/GenBank/DDBJ whole genome shotgun (WGS) entry which is preliminary data.</text>
</comment>
<feature type="region of interest" description="Disordered" evidence="1">
    <location>
        <begin position="127"/>
        <end position="149"/>
    </location>
</feature>
<reference evidence="2" key="1">
    <citation type="submission" date="2021-02" db="EMBL/GenBank/DDBJ databases">
        <authorList>
            <person name="Nowell W R."/>
        </authorList>
    </citation>
    <scope>NUCLEOTIDE SEQUENCE</scope>
</reference>
<organism evidence="2 3">
    <name type="scientific">Didymodactylos carnosus</name>
    <dbReference type="NCBI Taxonomy" id="1234261"/>
    <lineage>
        <taxon>Eukaryota</taxon>
        <taxon>Metazoa</taxon>
        <taxon>Spiralia</taxon>
        <taxon>Gnathifera</taxon>
        <taxon>Rotifera</taxon>
        <taxon>Eurotatoria</taxon>
        <taxon>Bdelloidea</taxon>
        <taxon>Philodinida</taxon>
        <taxon>Philodinidae</taxon>
        <taxon>Didymodactylos</taxon>
    </lineage>
</organism>
<evidence type="ECO:0000313" key="2">
    <source>
        <dbReference type="EMBL" id="CAF4621234.1"/>
    </source>
</evidence>
<evidence type="ECO:0000256" key="1">
    <source>
        <dbReference type="SAM" id="MobiDB-lite"/>
    </source>
</evidence>
<dbReference type="EMBL" id="CAJOBC010133644">
    <property type="protein sequence ID" value="CAF4621234.1"/>
    <property type="molecule type" value="Genomic_DNA"/>
</dbReference>
<evidence type="ECO:0000313" key="3">
    <source>
        <dbReference type="Proteomes" id="UP000681722"/>
    </source>
</evidence>
<proteinExistence type="predicted"/>
<accession>A0A8S2ZDD2</accession>
<protein>
    <submittedName>
        <fullName evidence="2">Uncharacterized protein</fullName>
    </submittedName>
</protein>
<feature type="compositionally biased region" description="Polar residues" evidence="1">
    <location>
        <begin position="199"/>
        <end position="210"/>
    </location>
</feature>
<dbReference type="Proteomes" id="UP000681722">
    <property type="component" value="Unassembled WGS sequence"/>
</dbReference>
<dbReference type="AlphaFoldDB" id="A0A8S2ZDD2"/>